<organism evidence="2 3">
    <name type="scientific">Prymnesium parvum</name>
    <name type="common">Toxic golden alga</name>
    <dbReference type="NCBI Taxonomy" id="97485"/>
    <lineage>
        <taxon>Eukaryota</taxon>
        <taxon>Haptista</taxon>
        <taxon>Haptophyta</taxon>
        <taxon>Prymnesiophyceae</taxon>
        <taxon>Prymnesiales</taxon>
        <taxon>Prymnesiaceae</taxon>
        <taxon>Prymnesium</taxon>
    </lineage>
</organism>
<protein>
    <submittedName>
        <fullName evidence="2">Uncharacterized protein</fullName>
    </submittedName>
</protein>
<sequence>MSSALSLKLLLASLGVLRADIPWVATFFNQSEGTALCALTKGSRSEADCDHMTVVYNPPKSTMAKLRHHFGERVVVRALAVAHDEHARAVMVHLESGTAAAISANDWPHSTIAHGAAPYSPVYSNCLWERAVAASNALVTRDSRGKPTSIAFPAAAQVWHGVLVEGKCSGGDTVYPATNATIELLNQADIPREFGATLCDNAEWQREEGRCIHGM</sequence>
<feature type="signal peptide" evidence="1">
    <location>
        <begin position="1"/>
        <end position="19"/>
    </location>
</feature>
<proteinExistence type="predicted"/>
<keyword evidence="3" id="KW-1185">Reference proteome</keyword>
<reference evidence="2 3" key="1">
    <citation type="journal article" date="2024" name="Science">
        <title>Giant polyketide synthase enzymes in the biosynthesis of giant marine polyether toxins.</title>
        <authorList>
            <person name="Fallon T.R."/>
            <person name="Shende V.V."/>
            <person name="Wierzbicki I.H."/>
            <person name="Pendleton A.L."/>
            <person name="Watervoot N.F."/>
            <person name="Auber R.P."/>
            <person name="Gonzalez D.J."/>
            <person name="Wisecaver J.H."/>
            <person name="Moore B.S."/>
        </authorList>
    </citation>
    <scope>NUCLEOTIDE SEQUENCE [LARGE SCALE GENOMIC DNA]</scope>
    <source>
        <strain evidence="2 3">12B1</strain>
    </source>
</reference>
<evidence type="ECO:0000313" key="2">
    <source>
        <dbReference type="EMBL" id="KAL1524980.1"/>
    </source>
</evidence>
<accession>A0AB34JWD9</accession>
<feature type="chain" id="PRO_5044324075" evidence="1">
    <location>
        <begin position="20"/>
        <end position="215"/>
    </location>
</feature>
<dbReference type="Proteomes" id="UP001515480">
    <property type="component" value="Unassembled WGS sequence"/>
</dbReference>
<evidence type="ECO:0000256" key="1">
    <source>
        <dbReference type="SAM" id="SignalP"/>
    </source>
</evidence>
<gene>
    <name evidence="2" type="ORF">AB1Y20_019856</name>
</gene>
<dbReference type="EMBL" id="JBGBPQ010000004">
    <property type="protein sequence ID" value="KAL1524980.1"/>
    <property type="molecule type" value="Genomic_DNA"/>
</dbReference>
<comment type="caution">
    <text evidence="2">The sequence shown here is derived from an EMBL/GenBank/DDBJ whole genome shotgun (WGS) entry which is preliminary data.</text>
</comment>
<evidence type="ECO:0000313" key="3">
    <source>
        <dbReference type="Proteomes" id="UP001515480"/>
    </source>
</evidence>
<dbReference type="AlphaFoldDB" id="A0AB34JWD9"/>
<name>A0AB34JWD9_PRYPA</name>
<keyword evidence="1" id="KW-0732">Signal</keyword>